<protein>
    <recommendedName>
        <fullName evidence="4">Transcription factor CBF/NF-Y/archaeal histone domain-containing protein</fullName>
    </recommendedName>
</protein>
<keyword evidence="2" id="KW-0539">Nucleus</keyword>
<keyword evidence="6" id="KW-1185">Reference proteome</keyword>
<dbReference type="EMBL" id="MKGL01000021">
    <property type="protein sequence ID" value="RNF11187.1"/>
    <property type="molecule type" value="Genomic_DNA"/>
</dbReference>
<gene>
    <name evidence="5" type="ORF">TraAM80_01119</name>
</gene>
<evidence type="ECO:0000313" key="5">
    <source>
        <dbReference type="EMBL" id="RNF11187.1"/>
    </source>
</evidence>
<dbReference type="AlphaFoldDB" id="A0A422P0E4"/>
<dbReference type="GO" id="GO:0006355">
    <property type="term" value="P:regulation of DNA-templated transcription"/>
    <property type="evidence" value="ECO:0007669"/>
    <property type="project" value="TreeGrafter"/>
</dbReference>
<name>A0A422P0E4_TRYRA</name>
<dbReference type="InterPro" id="IPR003958">
    <property type="entry name" value="CBFA_NFYB_domain"/>
</dbReference>
<feature type="domain" description="Transcription factor CBF/NF-Y/archaeal histone" evidence="4">
    <location>
        <begin position="172"/>
        <end position="235"/>
    </location>
</feature>
<accession>A0A422P0E4</accession>
<dbReference type="GO" id="GO:0005634">
    <property type="term" value="C:nucleus"/>
    <property type="evidence" value="ECO:0007669"/>
    <property type="project" value="UniProtKB-SubCell"/>
</dbReference>
<feature type="compositionally biased region" description="Acidic residues" evidence="3">
    <location>
        <begin position="150"/>
        <end position="160"/>
    </location>
</feature>
<evidence type="ECO:0000256" key="3">
    <source>
        <dbReference type="SAM" id="MobiDB-lite"/>
    </source>
</evidence>
<dbReference type="GO" id="GO:0046982">
    <property type="term" value="F:protein heterodimerization activity"/>
    <property type="evidence" value="ECO:0007669"/>
    <property type="project" value="InterPro"/>
</dbReference>
<comment type="subcellular location">
    <subcellularLocation>
        <location evidence="1">Nucleus</location>
    </subcellularLocation>
</comment>
<evidence type="ECO:0000313" key="6">
    <source>
        <dbReference type="Proteomes" id="UP000283634"/>
    </source>
</evidence>
<proteinExistence type="predicted"/>
<organism evidence="5 6">
    <name type="scientific">Trypanosoma rangeli</name>
    <dbReference type="NCBI Taxonomy" id="5698"/>
    <lineage>
        <taxon>Eukaryota</taxon>
        <taxon>Discoba</taxon>
        <taxon>Euglenozoa</taxon>
        <taxon>Kinetoplastea</taxon>
        <taxon>Metakinetoplastina</taxon>
        <taxon>Trypanosomatida</taxon>
        <taxon>Trypanosomatidae</taxon>
        <taxon>Trypanosoma</taxon>
        <taxon>Herpetosoma</taxon>
    </lineage>
</organism>
<dbReference type="InterPro" id="IPR050568">
    <property type="entry name" value="Transcr_DNA_Rep_Reg"/>
</dbReference>
<dbReference type="InterPro" id="IPR009072">
    <property type="entry name" value="Histone-fold"/>
</dbReference>
<dbReference type="Proteomes" id="UP000283634">
    <property type="component" value="Unassembled WGS sequence"/>
</dbReference>
<dbReference type="PANTHER" id="PTHR10252:SF54">
    <property type="entry name" value="CHROMATIN ACCESSIBILITY COMPLEX PROTEIN 1"/>
    <property type="match status" value="1"/>
</dbReference>
<feature type="region of interest" description="Disordered" evidence="3">
    <location>
        <begin position="119"/>
        <end position="165"/>
    </location>
</feature>
<dbReference type="GO" id="GO:0000976">
    <property type="term" value="F:transcription cis-regulatory region binding"/>
    <property type="evidence" value="ECO:0007669"/>
    <property type="project" value="TreeGrafter"/>
</dbReference>
<dbReference type="Pfam" id="PF00808">
    <property type="entry name" value="CBFD_NFYB_HMF"/>
    <property type="match status" value="1"/>
</dbReference>
<comment type="caution">
    <text evidence="5">The sequence shown here is derived from an EMBL/GenBank/DDBJ whole genome shotgun (WGS) entry which is preliminary data.</text>
</comment>
<dbReference type="PANTHER" id="PTHR10252">
    <property type="entry name" value="HISTONE-LIKE TRANSCRIPTION FACTOR CCAAT-RELATED"/>
    <property type="match status" value="1"/>
</dbReference>
<dbReference type="Gene3D" id="1.10.20.10">
    <property type="entry name" value="Histone, subunit A"/>
    <property type="match status" value="1"/>
</dbReference>
<dbReference type="RefSeq" id="XP_029242022.1">
    <property type="nucleotide sequence ID" value="XM_029378172.1"/>
</dbReference>
<dbReference type="OMA" id="MSAEGDM"/>
<reference evidence="5 6" key="1">
    <citation type="journal article" date="2018" name="BMC Genomics">
        <title>Genomic comparison of Trypanosoma conorhini and Trypanosoma rangeli to Trypanosoma cruzi strains of high and low virulence.</title>
        <authorList>
            <person name="Bradwell K.R."/>
            <person name="Koparde V.N."/>
            <person name="Matveyev A.V."/>
            <person name="Serrano M.G."/>
            <person name="Alves J.M."/>
            <person name="Parikh H."/>
            <person name="Huang B."/>
            <person name="Lee V."/>
            <person name="Espinosa-Alvarez O."/>
            <person name="Ortiz P.A."/>
            <person name="Costa-Martins A.G."/>
            <person name="Teixeira M.M."/>
            <person name="Buck G.A."/>
        </authorList>
    </citation>
    <scope>NUCLEOTIDE SEQUENCE [LARGE SCALE GENOMIC DNA]</scope>
    <source>
        <strain evidence="5 6">AM80</strain>
    </source>
</reference>
<evidence type="ECO:0000256" key="2">
    <source>
        <dbReference type="ARBA" id="ARBA00023242"/>
    </source>
</evidence>
<sequence>MEGDQEVRGAREEHTFDDHEAAFLTPRLSIFSGDTQTYTAPQGDYSGGHDAHKEEPMNLFLDTEELQDTAEDNAMLFREHMNGEGETIRMQQGGQQELNATEDGDSALDAGVFFVGQDDNDADSVDVDSEGEINVETDETALDPERLPYDDVDDDDDDDGGNAAPQKMVRVTFPLPRVRELLKFHSDFSIVAKDAAVVAGEAVVLMLQDLTRLAAAEAERHRRKRVTYADIARVVHYFDRYSFLADAVPSAQEVASVAKTVTVGPANSSLLETPASCNVAREGAVRPMLRATGSGGGGAGMRQTKLRF</sequence>
<evidence type="ECO:0000256" key="1">
    <source>
        <dbReference type="ARBA" id="ARBA00004123"/>
    </source>
</evidence>
<dbReference type="GeneID" id="40325052"/>
<dbReference type="SUPFAM" id="SSF47113">
    <property type="entry name" value="Histone-fold"/>
    <property type="match status" value="1"/>
</dbReference>
<evidence type="ECO:0000259" key="4">
    <source>
        <dbReference type="Pfam" id="PF00808"/>
    </source>
</evidence>
<dbReference type="OrthoDB" id="636685at2759"/>
<feature type="compositionally biased region" description="Acidic residues" evidence="3">
    <location>
        <begin position="119"/>
        <end position="142"/>
    </location>
</feature>